<sequence>MSSSAAARAAAATSRSRLCPIASAICRRRCARAALAAFAATLTLALDGCAWTLIQAADATGSVIQAGYAIASNYSSPTFVNGRPVDVQHVCIEVNPTVSVGDFVPALQLALERRGIRSDVYNPGTSPAGCEARLVYNAAIDYGHRSFSDESIQYLSIIDLTLIGSGRILVTARYQTDGLNTDRFSSASVKLGGLIGRMVVDRTDLARRGQQPQTLQTSQAFAPTN</sequence>
<name>A0A1I9YJF6_9BURK</name>
<gene>
    <name evidence="1" type="ORF">BJG93_14320</name>
</gene>
<dbReference type="AlphaFoldDB" id="A0A1I9YJF6"/>
<evidence type="ECO:0008006" key="3">
    <source>
        <dbReference type="Google" id="ProtNLM"/>
    </source>
</evidence>
<keyword evidence="2" id="KW-1185">Reference proteome</keyword>
<evidence type="ECO:0000313" key="1">
    <source>
        <dbReference type="EMBL" id="APA86439.1"/>
    </source>
</evidence>
<dbReference type="Proteomes" id="UP000179860">
    <property type="component" value="Chromosome 1"/>
</dbReference>
<organism evidence="1 2">
    <name type="scientific">Paraburkholderia sprentiae WSM5005</name>
    <dbReference type="NCBI Taxonomy" id="754502"/>
    <lineage>
        <taxon>Bacteria</taxon>
        <taxon>Pseudomonadati</taxon>
        <taxon>Pseudomonadota</taxon>
        <taxon>Betaproteobacteria</taxon>
        <taxon>Burkholderiales</taxon>
        <taxon>Burkholderiaceae</taxon>
        <taxon>Paraburkholderia</taxon>
    </lineage>
</organism>
<dbReference type="KEGG" id="pspw:BJG93_14320"/>
<proteinExistence type="predicted"/>
<dbReference type="RefSeq" id="WP_027199040.1">
    <property type="nucleotide sequence ID" value="NZ_CP017561.2"/>
</dbReference>
<dbReference type="STRING" id="754502.BJG93_14320"/>
<accession>A0A1I9YJF6</accession>
<dbReference type="OrthoDB" id="9107469at2"/>
<reference evidence="1" key="2">
    <citation type="submission" date="2021-06" db="EMBL/GenBank/DDBJ databases">
        <authorList>
            <person name="Rogers T.H."/>
            <person name="Ramsay J.P."/>
            <person name="Wang P."/>
            <person name="Terpolilli J."/>
        </authorList>
    </citation>
    <scope>NUCLEOTIDE SEQUENCE</scope>
    <source>
        <strain evidence="1">WSM5005</strain>
    </source>
</reference>
<reference evidence="1" key="1">
    <citation type="submission" date="2016-09" db="EMBL/GenBank/DDBJ databases">
        <title>The Complete Genome of Burkholderia sprentiae wsm5005.</title>
        <authorList>
            <person name="De Meyer S."/>
            <person name="Wang P."/>
            <person name="Terpolilli J."/>
        </authorList>
    </citation>
    <scope>NUCLEOTIDE SEQUENCE [LARGE SCALE GENOMIC DNA]</scope>
    <source>
        <strain evidence="1">WSM5005</strain>
    </source>
</reference>
<evidence type="ECO:0000313" key="2">
    <source>
        <dbReference type="Proteomes" id="UP000179860"/>
    </source>
</evidence>
<protein>
    <recommendedName>
        <fullName evidence="3">Cell division protein FtsI</fullName>
    </recommendedName>
</protein>
<dbReference type="EMBL" id="CP017561">
    <property type="protein sequence ID" value="APA86439.1"/>
    <property type="molecule type" value="Genomic_DNA"/>
</dbReference>